<dbReference type="InterPro" id="IPR003599">
    <property type="entry name" value="Ig_sub"/>
</dbReference>
<evidence type="ECO:0000256" key="5">
    <source>
        <dbReference type="SAM" id="MobiDB-lite"/>
    </source>
</evidence>
<dbReference type="SUPFAM" id="SSF48726">
    <property type="entry name" value="Immunoglobulin"/>
    <property type="match status" value="8"/>
</dbReference>
<protein>
    <recommendedName>
        <fullName evidence="6">Ig-like domain-containing protein</fullName>
    </recommendedName>
</protein>
<feature type="domain" description="Ig-like" evidence="6">
    <location>
        <begin position="1406"/>
        <end position="1517"/>
    </location>
</feature>
<keyword evidence="8" id="KW-1185">Reference proteome</keyword>
<dbReference type="PANTHER" id="PTHR13817:SF73">
    <property type="entry name" value="FIBRONECTIN TYPE-III DOMAIN-CONTAINING PROTEIN"/>
    <property type="match status" value="1"/>
</dbReference>
<feature type="region of interest" description="Disordered" evidence="5">
    <location>
        <begin position="2298"/>
        <end position="2330"/>
    </location>
</feature>
<dbReference type="EMBL" id="LUCH01000294">
    <property type="protein sequence ID" value="KAF5405528.1"/>
    <property type="molecule type" value="Genomic_DNA"/>
</dbReference>
<organism evidence="7 8">
    <name type="scientific">Paragonimus heterotremus</name>
    <dbReference type="NCBI Taxonomy" id="100268"/>
    <lineage>
        <taxon>Eukaryota</taxon>
        <taxon>Metazoa</taxon>
        <taxon>Spiralia</taxon>
        <taxon>Lophotrochozoa</taxon>
        <taxon>Platyhelminthes</taxon>
        <taxon>Trematoda</taxon>
        <taxon>Digenea</taxon>
        <taxon>Plagiorchiida</taxon>
        <taxon>Troglotremata</taxon>
        <taxon>Troglotrematidae</taxon>
        <taxon>Paragonimus</taxon>
    </lineage>
</organism>
<reference evidence="7" key="1">
    <citation type="submission" date="2019-05" db="EMBL/GenBank/DDBJ databases">
        <title>Annotation for the trematode Paragonimus heterotremus.</title>
        <authorList>
            <person name="Choi Y.-J."/>
        </authorList>
    </citation>
    <scope>NUCLEOTIDE SEQUENCE</scope>
    <source>
        <strain evidence="7">LC</strain>
    </source>
</reference>
<keyword evidence="2" id="KW-1015">Disulfide bond</keyword>
<feature type="region of interest" description="Disordered" evidence="5">
    <location>
        <begin position="957"/>
        <end position="1026"/>
    </location>
</feature>
<evidence type="ECO:0000259" key="6">
    <source>
        <dbReference type="PROSITE" id="PS50835"/>
    </source>
</evidence>
<dbReference type="Pfam" id="PF07679">
    <property type="entry name" value="I-set"/>
    <property type="match status" value="3"/>
</dbReference>
<dbReference type="SMART" id="SM00409">
    <property type="entry name" value="IG"/>
    <property type="match status" value="7"/>
</dbReference>
<feature type="compositionally biased region" description="Pro residues" evidence="5">
    <location>
        <begin position="1005"/>
        <end position="1019"/>
    </location>
</feature>
<feature type="domain" description="Ig-like" evidence="6">
    <location>
        <begin position="1035"/>
        <end position="1168"/>
    </location>
</feature>
<feature type="coiled-coil region" evidence="4">
    <location>
        <begin position="154"/>
        <end position="181"/>
    </location>
</feature>
<dbReference type="InterPro" id="IPR003598">
    <property type="entry name" value="Ig_sub2"/>
</dbReference>
<evidence type="ECO:0000256" key="2">
    <source>
        <dbReference type="ARBA" id="ARBA00023157"/>
    </source>
</evidence>
<feature type="domain" description="Ig-like" evidence="6">
    <location>
        <begin position="1171"/>
        <end position="1266"/>
    </location>
</feature>
<feature type="region of interest" description="Disordered" evidence="5">
    <location>
        <begin position="2226"/>
        <end position="2257"/>
    </location>
</feature>
<sequence length="2330" mass="261588">MMSDHNGLSPFGSEGLKGNWGYEEIEEKIRTIKNWISGPGEKLLASQNSKPYNFNEATALRKGHEEFEFKCMKALENFAVLCEYRKQNYPSDELNELDFLVQNYVDRLNKRTFFVVSCYSYFRLIEELWTILEEIHKRSKEVDTYDLVSIKNAISELEVGLDKSEARLNNLAHELERLKVILAPSDPVYLGQLESSFEDVCKTASERIQEMKIKKLMLKKHSKASDDRRDNKVLFYKAEYSYGLTSELLECEENVYESVGWMEELFENVELLYQENCVGKNQLEAADLLNKYKDIDKQSKTTHAYSTQLLETYGKLCEADGKKLPRNVSLSKNRLMRVWPRLELRLREFRERTEAAESVYTLCDLLLTRVQEYLLELNRSPLTFERNGDSPTSPTTAVPNEQHRGQLETLMNEFQNTKSLGLALIDRLPKGLLTDDPIFIGSVIEEVGRLIRMKLYTLWLKLREYEYAIMGYNLNDHTTATELGLDTIRPVIRSKSTSSTNRRAGSSFDGVDEFARTPFLPPNSSVYSKTKHSLTNGNTDLFHPTEPMKSPLRAKSVSSTPATVAAAVHTQRNVEGLDEKCSVPGSPLFTPIRAETIPGATQCRPKNFDTFDAPNEIVQRMKIEYNEFEAKLTNAKPRGGRLNSEAQRQTLRRETDCELSRLESRINDHLSKARDPNSAFLKEVAGGIRENAKRFYTQWLRECNSWEIRPESSTSNDAFHARLRDLETDLGECQGRLCDLISAACMTTAENSKLIDSQLGNWSSYNMTQEIVTKDDIDRIGMIYEETKGMSETVPAQEEFITALLNEVHEAGKFKPDVTRIRRLWNGYQGLLKSFDGFSAHLDKAYKMLPKTGEFLSKKDMCVKDLKHHAKELKQLQMDGHCLEREIAQLVKPSTILSSAREVARLSESTPVVEWLVQLFKIRLKDVTDAVDELDMLTSNFRTDSSLENVDLAALLPNSPTESARNTLGSSKQRSTLESSIQKTTSRTSPSVHTRVTSSNEDRTPTPPVVIDIPPPLPPRSNFTYPPVREFTKDPIIRSTSAQAVGRSSSAEQTTLTSWRITQPLSDVEVKADERVILRCQFSGPSDKSTVSVTWTFRPNVYTKNGNTTLGPEVRVPDGSGERVSEEHSVDFAQLMFESIDISEAGSYKVRIKNLATGVSMKSYAKVNVIPYITKPLSDTTVSIADTNTGRLTPVTFTISYRGFTCTPTVRWSRLGTLLDAAQWHVTNDRNTSSVFSNTATLVDEGLYECHLQDPQSGFELRSTANLLIDKIRHPKINSPLSIGDSEKDGKAHVGEKLIIRCPLPKPVPKSDCTIDWLHNGRTIYTFQPSAPTPTGTSMLNVVFGRTNARENTFQNGQTTWRTYVADRSCVLTTNATHHTDQGEYTCRIYMSGDVYESTGTVTVCEKLEFVEELQNACVQTGQQISLQCRLNRSTENTELPQHNRIVDEKSDAMKIRWYLNDQFLNPYKCVRLGITTQAIEDLLSLFIPSATVEYVGVYRCEVELNNTFAQTQCHVTVPASQPPKVLRRISNPSGPLAAGQDLSITVYFQADPMPCCLWTKDDGPLDYNTLQFEETVYADRCQLMLKNLQPEHTGLYRVRLDNGLGADETSEFIHVVALNRTEVEPKPVPLTAAVMPKISDPPSDLSTLPPRESLTDESGVFLLHPSSATVIPGDTVKFLCILKPQAEPHSVVWSRDGHVLTSGAGYRMYNDYPRDGVYQLEIERVSVKQAGSYKAAVIRLGSKRAGKSVAESSFRLNVEGSDLTKNTAPRSAPYVVDQGLCPFVSTDVGEKIVLFCEVQGIPKPRFCWIKDTQILVESTNHTVLVTAEDNQYQLTIFNAQPEHAGLWELICHNSHGFILSACKVDIALSRVQPKTGEQSLSSATPYTAEAVDLSKTAAISLPVLVRTPAVMSFSTSAERTNDRRRTSNGSTTTTEVTKPPEFRKVFTDVACRIGETVRLKCHVTGCPTPLVRWTFNGRPVDPLHDQCRFTRHGDEYALVIEQACVTNSGRYSLTAENIVGIATCSALLFVSANHASRPSSSLSEPGFYNYTRGTVEIGGINVTDGRTRRSSGTQTPTNQRVALIRSVSMTPVDIRQDEDLIFIPDSTVGCDECVRPVEIYRRERSLDSTGQDRSERRTIVHTVKRRRGVNGRIRRSQSSASSPRIVRTRSENSLVHLCPQCRSVMRPKSCEVNSEMNCIRSTYVSERVYTCGPTQIESARLFSPSHQKRVHTNPDSSVSHRVHSGGNYSPRSSSHGAVAEREIPVQLIGAMSSQTPMDRHECRIQLVHDHVPSVNRVRTRVISSSSKPSDEPESHFSTVESSDGDVREE</sequence>
<proteinExistence type="predicted"/>
<keyword evidence="1" id="KW-0677">Repeat</keyword>
<feature type="region of interest" description="Disordered" evidence="5">
    <location>
        <begin position="1916"/>
        <end position="1937"/>
    </location>
</feature>
<evidence type="ECO:0000256" key="1">
    <source>
        <dbReference type="ARBA" id="ARBA00022737"/>
    </source>
</evidence>
<accession>A0A8J4SSY2</accession>
<dbReference type="Gene3D" id="2.60.40.10">
    <property type="entry name" value="Immunoglobulins"/>
    <property type="match status" value="8"/>
</dbReference>
<gene>
    <name evidence="7" type="ORF">PHET_00930</name>
</gene>
<dbReference type="InterPro" id="IPR007110">
    <property type="entry name" value="Ig-like_dom"/>
</dbReference>
<dbReference type="InterPro" id="IPR013098">
    <property type="entry name" value="Ig_I-set"/>
</dbReference>
<dbReference type="PANTHER" id="PTHR13817">
    <property type="entry name" value="TITIN"/>
    <property type="match status" value="1"/>
</dbReference>
<dbReference type="FunFam" id="2.60.40.10:FF:000032">
    <property type="entry name" value="palladin isoform X1"/>
    <property type="match status" value="1"/>
</dbReference>
<dbReference type="InterPro" id="IPR013783">
    <property type="entry name" value="Ig-like_fold"/>
</dbReference>
<feature type="domain" description="Ig-like" evidence="6">
    <location>
        <begin position="1651"/>
        <end position="1758"/>
    </location>
</feature>
<dbReference type="PROSITE" id="PS50835">
    <property type="entry name" value="IG_LIKE"/>
    <property type="match status" value="7"/>
</dbReference>
<dbReference type="SMART" id="SM00408">
    <property type="entry name" value="IGc2"/>
    <property type="match status" value="4"/>
</dbReference>
<feature type="domain" description="Ig-like" evidence="6">
    <location>
        <begin position="1275"/>
        <end position="1403"/>
    </location>
</feature>
<comment type="caution">
    <text evidence="7">The sequence shown here is derived from an EMBL/GenBank/DDBJ whole genome shotgun (WGS) entry which is preliminary data.</text>
</comment>
<evidence type="ECO:0000313" key="7">
    <source>
        <dbReference type="EMBL" id="KAF5405528.1"/>
    </source>
</evidence>
<feature type="domain" description="Ig-like" evidence="6">
    <location>
        <begin position="1941"/>
        <end position="2044"/>
    </location>
</feature>
<name>A0A8J4SSY2_9TREM</name>
<dbReference type="OrthoDB" id="5969272at2759"/>
<dbReference type="InterPro" id="IPR036179">
    <property type="entry name" value="Ig-like_dom_sf"/>
</dbReference>
<keyword evidence="3" id="KW-0393">Immunoglobulin domain</keyword>
<dbReference type="Proteomes" id="UP000748531">
    <property type="component" value="Unassembled WGS sequence"/>
</dbReference>
<evidence type="ECO:0000313" key="8">
    <source>
        <dbReference type="Proteomes" id="UP000748531"/>
    </source>
</evidence>
<feature type="domain" description="Ig-like" evidence="6">
    <location>
        <begin position="1774"/>
        <end position="1848"/>
    </location>
</feature>
<feature type="compositionally biased region" description="Polar residues" evidence="5">
    <location>
        <begin position="2247"/>
        <end position="2256"/>
    </location>
</feature>
<evidence type="ECO:0000256" key="4">
    <source>
        <dbReference type="SAM" id="Coils"/>
    </source>
</evidence>
<evidence type="ECO:0000256" key="3">
    <source>
        <dbReference type="ARBA" id="ARBA00023319"/>
    </source>
</evidence>
<keyword evidence="4" id="KW-0175">Coiled coil</keyword>
<feature type="compositionally biased region" description="Polar residues" evidence="5">
    <location>
        <begin position="958"/>
        <end position="999"/>
    </location>
</feature>
<dbReference type="InterPro" id="IPR050964">
    <property type="entry name" value="Striated_Muscle_Regulatory"/>
</dbReference>